<dbReference type="EMBL" id="UFSM01000001">
    <property type="protein sequence ID" value="SUU88927.1"/>
    <property type="molecule type" value="Genomic_DNA"/>
</dbReference>
<dbReference type="Pfam" id="PF00144">
    <property type="entry name" value="Beta-lactamase"/>
    <property type="match status" value="1"/>
</dbReference>
<evidence type="ECO:0000256" key="1">
    <source>
        <dbReference type="ARBA" id="ARBA00038473"/>
    </source>
</evidence>
<dbReference type="Gene3D" id="3.40.710.10">
    <property type="entry name" value="DD-peptidase/beta-lactamase superfamily"/>
    <property type="match status" value="1"/>
</dbReference>
<name>A0A380WIY6_AMIAI</name>
<reference evidence="4 5" key="1">
    <citation type="submission" date="2018-06" db="EMBL/GenBank/DDBJ databases">
        <authorList>
            <consortium name="Pathogen Informatics"/>
            <person name="Doyle S."/>
        </authorList>
    </citation>
    <scope>NUCLEOTIDE SEQUENCE [LARGE SCALE GENOMIC DNA]</scope>
    <source>
        <strain evidence="4 5">NCTC10684</strain>
    </source>
</reference>
<keyword evidence="4" id="KW-0645">Protease</keyword>
<proteinExistence type="inferred from homology"/>
<dbReference type="GO" id="GO:0004180">
    <property type="term" value="F:carboxypeptidase activity"/>
    <property type="evidence" value="ECO:0007669"/>
    <property type="project" value="UniProtKB-KW"/>
</dbReference>
<accession>A0A380WIY6</accession>
<dbReference type="PANTHER" id="PTHR22935">
    <property type="entry name" value="PENICILLIN-BINDING PROTEIN"/>
    <property type="match status" value="1"/>
</dbReference>
<protein>
    <submittedName>
        <fullName evidence="4">D-alanyl-D-alanine-carboxypeptidase/endopeptidase AmpH</fullName>
        <ecNumber evidence="4">3.4.-.-</ecNumber>
    </submittedName>
</protein>
<dbReference type="InterPro" id="IPR001466">
    <property type="entry name" value="Beta-lactam-related"/>
</dbReference>
<dbReference type="SUPFAM" id="SSF56601">
    <property type="entry name" value="beta-lactamase/transpeptidase-like"/>
    <property type="match status" value="1"/>
</dbReference>
<evidence type="ECO:0000313" key="4">
    <source>
        <dbReference type="EMBL" id="SUU88927.1"/>
    </source>
</evidence>
<dbReference type="RefSeq" id="WP_115731183.1">
    <property type="nucleotide sequence ID" value="NZ_UFSM01000001.1"/>
</dbReference>
<dbReference type="PANTHER" id="PTHR22935:SF95">
    <property type="entry name" value="BETA-LACTAMASE-LIKE 1-RELATED"/>
    <property type="match status" value="1"/>
</dbReference>
<organism evidence="4 5">
    <name type="scientific">Aminobacter aminovorans</name>
    <name type="common">Chelatobacter heintzii</name>
    <dbReference type="NCBI Taxonomy" id="83263"/>
    <lineage>
        <taxon>Bacteria</taxon>
        <taxon>Pseudomonadati</taxon>
        <taxon>Pseudomonadota</taxon>
        <taxon>Alphaproteobacteria</taxon>
        <taxon>Hyphomicrobiales</taxon>
        <taxon>Phyllobacteriaceae</taxon>
        <taxon>Aminobacter</taxon>
    </lineage>
</organism>
<dbReference type="Proteomes" id="UP000254701">
    <property type="component" value="Unassembled WGS sequence"/>
</dbReference>
<keyword evidence="4" id="KW-0378">Hydrolase</keyword>
<dbReference type="EC" id="3.4.-.-" evidence="4"/>
<dbReference type="Pfam" id="PF11954">
    <property type="entry name" value="DUF3471"/>
    <property type="match status" value="1"/>
</dbReference>
<dbReference type="InterPro" id="IPR012338">
    <property type="entry name" value="Beta-lactam/transpept-like"/>
</dbReference>
<feature type="domain" description="Beta-lactamase-related" evidence="2">
    <location>
        <begin position="59"/>
        <end position="339"/>
    </location>
</feature>
<evidence type="ECO:0000259" key="2">
    <source>
        <dbReference type="Pfam" id="PF00144"/>
    </source>
</evidence>
<feature type="domain" description="Peptidase S12 Pab87-related C-terminal" evidence="3">
    <location>
        <begin position="359"/>
        <end position="438"/>
    </location>
</feature>
<dbReference type="AlphaFoldDB" id="A0A380WIY6"/>
<evidence type="ECO:0000259" key="3">
    <source>
        <dbReference type="Pfam" id="PF11954"/>
    </source>
</evidence>
<gene>
    <name evidence="4" type="primary">ampH_4</name>
    <name evidence="4" type="ORF">NCTC10684_02159</name>
</gene>
<dbReference type="InterPro" id="IPR021860">
    <property type="entry name" value="Peptidase_S12_Pab87-rel_C"/>
</dbReference>
<evidence type="ECO:0000313" key="5">
    <source>
        <dbReference type="Proteomes" id="UP000254701"/>
    </source>
</evidence>
<comment type="similarity">
    <text evidence="1">Belongs to the beta-lactamase family.</text>
</comment>
<keyword evidence="4" id="KW-0121">Carboxypeptidase</keyword>
<dbReference type="InterPro" id="IPR051478">
    <property type="entry name" value="Beta-lactamase-like_AB/R"/>
</dbReference>
<sequence>MTFSAAAVSSSSHFPSPAEIKRILVERIDVQRHSVGIVIGTFGPEGRVVVSHGKFGAYYARPVDADTGFEIGSITKVFTTLLLAEMAGRGEVGLDNPVAMHLPATVHMPTRDGREITLTDLATHTSGLPRLPENMAPSDDDNPYADYSVEQMYAFLSAYELPRDIGSQYEYSNLGMGLLGHALSRRAGLSYGALVRERILAPLNMHSTADTPAVYRKSRLANGHDAQLMPVLNWDLPTLAGAGALLSTVDDMLKFVEMLVDQRTSPLRKALATTLSIRRPAGVGDDETGLGWVISGSGVDQIVWHNGGTGGYRSYLGFMPAKGVGIVALSNTSTEVGVDDIGRHLLDSRNPLAEPPRERIAITLDPTICDRYVGVYRLAPEFEIAITREGASLFAQATGQGRHEIFAENDSQFFLKVVDAQLSFDVGADGRATGMTLHQNGIDQQAPKVVP</sequence>